<dbReference type="Proteomes" id="UP000184028">
    <property type="component" value="Unassembled WGS sequence"/>
</dbReference>
<keyword evidence="1" id="KW-1133">Transmembrane helix</keyword>
<protein>
    <submittedName>
        <fullName evidence="2">Uncharacterized protein</fullName>
    </submittedName>
</protein>
<keyword evidence="1" id="KW-0472">Membrane</keyword>
<reference evidence="3" key="1">
    <citation type="submission" date="2016-11" db="EMBL/GenBank/DDBJ databases">
        <authorList>
            <person name="Varghese N."/>
            <person name="Submissions S."/>
        </authorList>
    </citation>
    <scope>NUCLEOTIDE SEQUENCE [LARGE SCALE GENOMIC DNA]</scope>
    <source>
        <strain evidence="3">DSM 24724</strain>
    </source>
</reference>
<keyword evidence="1" id="KW-0812">Transmembrane</keyword>
<dbReference type="InterPro" id="IPR035177">
    <property type="entry name" value="TssN"/>
</dbReference>
<name>A0A1M6Z451_9FLAO</name>
<dbReference type="EMBL" id="FRBT01000001">
    <property type="protein sequence ID" value="SHL25288.1"/>
    <property type="molecule type" value="Genomic_DNA"/>
</dbReference>
<feature type="transmembrane region" description="Helical" evidence="1">
    <location>
        <begin position="6"/>
        <end position="26"/>
    </location>
</feature>
<dbReference type="STRING" id="946677.SAMN05444484_101873"/>
<dbReference type="AlphaFoldDB" id="A0A1M6Z451"/>
<feature type="transmembrane region" description="Helical" evidence="1">
    <location>
        <begin position="64"/>
        <end position="89"/>
    </location>
</feature>
<evidence type="ECO:0000256" key="1">
    <source>
        <dbReference type="SAM" id="Phobius"/>
    </source>
</evidence>
<accession>A0A1M6Z451</accession>
<evidence type="ECO:0000313" key="2">
    <source>
        <dbReference type="EMBL" id="SHL25288.1"/>
    </source>
</evidence>
<feature type="transmembrane region" description="Helical" evidence="1">
    <location>
        <begin position="126"/>
        <end position="146"/>
    </location>
</feature>
<organism evidence="2 3">
    <name type="scientific">Flavobacterium chilense</name>
    <dbReference type="NCBI Taxonomy" id="946677"/>
    <lineage>
        <taxon>Bacteria</taxon>
        <taxon>Pseudomonadati</taxon>
        <taxon>Bacteroidota</taxon>
        <taxon>Flavobacteriia</taxon>
        <taxon>Flavobacteriales</taxon>
        <taxon>Flavobacteriaceae</taxon>
        <taxon>Flavobacterium</taxon>
    </lineage>
</organism>
<proteinExistence type="predicted"/>
<evidence type="ECO:0000313" key="3">
    <source>
        <dbReference type="Proteomes" id="UP000184028"/>
    </source>
</evidence>
<keyword evidence="3" id="KW-1185">Reference proteome</keyword>
<feature type="transmembrane region" description="Helical" evidence="1">
    <location>
        <begin position="101"/>
        <end position="120"/>
    </location>
</feature>
<sequence>MNTILPFFLKYLLAPFLILIITLIMSQFSSIKLKTKGAIIFVLCFSLIASLPCLFAFFNNEFVWFGLLFSVFYYLILGVALVYFMNTALFQKIGIHNSAPAKIFVFLIVAILSSWIYYLVFNYIAISSYAHISMLNILWLFAPIFFQESKKKYLQIPEPFYEYWRVGKERKDIEYWDNIDKFRLMQVSIHIRKKSNSEFFSKFDVKIAQDVNLGNWFDKFIEDQNYRFPNDAIESSAQNEDTGWTFYTAKYFSFPLFIRNLSPHQTISESKLKNKQTIFAKRVALNRQQNEIEE</sequence>
<dbReference type="Pfam" id="PF17555">
    <property type="entry name" value="TssN"/>
    <property type="match status" value="1"/>
</dbReference>
<dbReference type="RefSeq" id="WP_068841299.1">
    <property type="nucleotide sequence ID" value="NZ_FRBT01000001.1"/>
</dbReference>
<feature type="transmembrane region" description="Helical" evidence="1">
    <location>
        <begin position="38"/>
        <end position="58"/>
    </location>
</feature>
<gene>
    <name evidence="2" type="ORF">SAMN05444484_101873</name>
</gene>